<dbReference type="RefSeq" id="XP_033527496.1">
    <property type="nucleotide sequence ID" value="XM_033670053.1"/>
</dbReference>
<feature type="compositionally biased region" description="Basic and acidic residues" evidence="1">
    <location>
        <begin position="36"/>
        <end position="56"/>
    </location>
</feature>
<name>A0A6A6AMF1_9PLEO</name>
<dbReference type="GeneID" id="54410485"/>
<accession>A0A6A6AMF1</accession>
<proteinExistence type="predicted"/>
<gene>
    <name evidence="2" type="ORF">P153DRAFT_381552</name>
</gene>
<keyword evidence="3" id="KW-1185">Reference proteome</keyword>
<dbReference type="AlphaFoldDB" id="A0A6A6AMF1"/>
<feature type="region of interest" description="Disordered" evidence="1">
    <location>
        <begin position="1"/>
        <end position="74"/>
    </location>
</feature>
<organism evidence="2 3">
    <name type="scientific">Dothidotthia symphoricarpi CBS 119687</name>
    <dbReference type="NCBI Taxonomy" id="1392245"/>
    <lineage>
        <taxon>Eukaryota</taxon>
        <taxon>Fungi</taxon>
        <taxon>Dikarya</taxon>
        <taxon>Ascomycota</taxon>
        <taxon>Pezizomycotina</taxon>
        <taxon>Dothideomycetes</taxon>
        <taxon>Pleosporomycetidae</taxon>
        <taxon>Pleosporales</taxon>
        <taxon>Dothidotthiaceae</taxon>
        <taxon>Dothidotthia</taxon>
    </lineage>
</organism>
<evidence type="ECO:0000256" key="1">
    <source>
        <dbReference type="SAM" id="MobiDB-lite"/>
    </source>
</evidence>
<dbReference type="Proteomes" id="UP000799771">
    <property type="component" value="Unassembled WGS sequence"/>
</dbReference>
<protein>
    <submittedName>
        <fullName evidence="2">Uncharacterized protein</fullName>
    </submittedName>
</protein>
<dbReference type="OrthoDB" id="3801434at2759"/>
<dbReference type="EMBL" id="ML977499">
    <property type="protein sequence ID" value="KAF2133109.1"/>
    <property type="molecule type" value="Genomic_DNA"/>
</dbReference>
<reference evidence="2" key="1">
    <citation type="journal article" date="2020" name="Stud. Mycol.">
        <title>101 Dothideomycetes genomes: a test case for predicting lifestyles and emergence of pathogens.</title>
        <authorList>
            <person name="Haridas S."/>
            <person name="Albert R."/>
            <person name="Binder M."/>
            <person name="Bloem J."/>
            <person name="Labutti K."/>
            <person name="Salamov A."/>
            <person name="Andreopoulos B."/>
            <person name="Baker S."/>
            <person name="Barry K."/>
            <person name="Bills G."/>
            <person name="Bluhm B."/>
            <person name="Cannon C."/>
            <person name="Castanera R."/>
            <person name="Culley D."/>
            <person name="Daum C."/>
            <person name="Ezra D."/>
            <person name="Gonzalez J."/>
            <person name="Henrissat B."/>
            <person name="Kuo A."/>
            <person name="Liang C."/>
            <person name="Lipzen A."/>
            <person name="Lutzoni F."/>
            <person name="Magnuson J."/>
            <person name="Mondo S."/>
            <person name="Nolan M."/>
            <person name="Ohm R."/>
            <person name="Pangilinan J."/>
            <person name="Park H.-J."/>
            <person name="Ramirez L."/>
            <person name="Alfaro M."/>
            <person name="Sun H."/>
            <person name="Tritt A."/>
            <person name="Yoshinaga Y."/>
            <person name="Zwiers L.-H."/>
            <person name="Turgeon B."/>
            <person name="Goodwin S."/>
            <person name="Spatafora J."/>
            <person name="Crous P."/>
            <person name="Grigoriev I."/>
        </authorList>
    </citation>
    <scope>NUCLEOTIDE SEQUENCE</scope>
    <source>
        <strain evidence="2">CBS 119687</strain>
    </source>
</reference>
<sequence length="370" mass="39826">MYSQINGWKEAGSDDNPGGSISPPNLTSKEPISADNRYHDTTSPSRRESKNERPYKSSDGWDLVDHDSPTGGTNTFLPSQDFPGTWDAAYNSTSHALREVTAASSSYITSLSKSGISQAGWSIGAALTSTANKSALSVVSWAAEKSGVDTTVLPGGVKDWLKGKDRLDKARQRVRNVDGKRLARRLSRVSGETGELPNEGVLWDRPITFGDARGAFVLDVHDDEESFLHARSEGDVQSLEPASGLRLPIAGSAGMELEDLWIGSEEGLDEHPVTKTLSMSPKDVQIVGNTSDDLEGKAVVSSFSSPNNDALKLVERWTPCLTGFDANMVTSPPEVPIPRATVKEDEEEGNVSPHALVEDDETLDVFGVVE</sequence>
<evidence type="ECO:0000313" key="2">
    <source>
        <dbReference type="EMBL" id="KAF2133109.1"/>
    </source>
</evidence>
<evidence type="ECO:0000313" key="3">
    <source>
        <dbReference type="Proteomes" id="UP000799771"/>
    </source>
</evidence>